<dbReference type="InterPro" id="IPR036271">
    <property type="entry name" value="Tet_transcr_reg_TetR-rel_C_sf"/>
</dbReference>
<dbReference type="InterPro" id="IPR009057">
    <property type="entry name" value="Homeodomain-like_sf"/>
</dbReference>
<organism evidence="4 5">
    <name type="scientific">Mucilaginibacter gossypii</name>
    <dbReference type="NCBI Taxonomy" id="551996"/>
    <lineage>
        <taxon>Bacteria</taxon>
        <taxon>Pseudomonadati</taxon>
        <taxon>Bacteroidota</taxon>
        <taxon>Sphingobacteriia</taxon>
        <taxon>Sphingobacteriales</taxon>
        <taxon>Sphingobacteriaceae</taxon>
        <taxon>Mucilaginibacter</taxon>
    </lineage>
</organism>
<dbReference type="PANTHER" id="PTHR43479">
    <property type="entry name" value="ACREF/ENVCD OPERON REPRESSOR-RELATED"/>
    <property type="match status" value="1"/>
</dbReference>
<dbReference type="InterPro" id="IPR001647">
    <property type="entry name" value="HTH_TetR"/>
</dbReference>
<sequence>MIEKERVLNGSEALFLEAGIKSITMDDIARHLGISKKTIYQHFRDKNELVTALVKKRLADDEAMLCSIISDTGNMMDEMVELTKCTGEIFSRVNPAVLFDLQKYHHEGWMLYLKFKTGFMVNIIEKLLKKGIDQGYVRPEIDTRIIAIMRVNQIELGFNASVYPHAEFNLWDVQLQLLNHFNYGVCTLKGIAVLNNAD</sequence>
<dbReference type="EMBL" id="FNCG01000001">
    <property type="protein sequence ID" value="SDF83975.1"/>
    <property type="molecule type" value="Genomic_DNA"/>
</dbReference>
<dbReference type="SUPFAM" id="SSF48498">
    <property type="entry name" value="Tetracyclin repressor-like, C-terminal domain"/>
    <property type="match status" value="1"/>
</dbReference>
<protein>
    <submittedName>
        <fullName evidence="4">DNA-binding transcriptional regulator, AcrR family</fullName>
    </submittedName>
</protein>
<dbReference type="STRING" id="551996.SAMN05192573_101513"/>
<feature type="DNA-binding region" description="H-T-H motif" evidence="2">
    <location>
        <begin position="24"/>
        <end position="43"/>
    </location>
</feature>
<dbReference type="Proteomes" id="UP000199705">
    <property type="component" value="Unassembled WGS sequence"/>
</dbReference>
<name>A0A1G7PCF2_9SPHI</name>
<evidence type="ECO:0000256" key="2">
    <source>
        <dbReference type="PROSITE-ProRule" id="PRU00335"/>
    </source>
</evidence>
<evidence type="ECO:0000313" key="4">
    <source>
        <dbReference type="EMBL" id="SDF83975.1"/>
    </source>
</evidence>
<reference evidence="5" key="1">
    <citation type="submission" date="2016-10" db="EMBL/GenBank/DDBJ databases">
        <authorList>
            <person name="Varghese N."/>
            <person name="Submissions S."/>
        </authorList>
    </citation>
    <scope>NUCLEOTIDE SEQUENCE [LARGE SCALE GENOMIC DNA]</scope>
    <source>
        <strain evidence="5">Gh-67</strain>
    </source>
</reference>
<dbReference type="RefSeq" id="WP_091162720.1">
    <property type="nucleotide sequence ID" value="NZ_FNCG01000001.1"/>
</dbReference>
<gene>
    <name evidence="4" type="ORF">SAMN05192573_101513</name>
</gene>
<feature type="domain" description="HTH tetR-type" evidence="3">
    <location>
        <begin position="1"/>
        <end position="61"/>
    </location>
</feature>
<proteinExistence type="predicted"/>
<dbReference type="InterPro" id="IPR050624">
    <property type="entry name" value="HTH-type_Tx_Regulator"/>
</dbReference>
<evidence type="ECO:0000259" key="3">
    <source>
        <dbReference type="PROSITE" id="PS50977"/>
    </source>
</evidence>
<keyword evidence="1 2" id="KW-0238">DNA-binding</keyword>
<dbReference type="Gene3D" id="1.10.357.10">
    <property type="entry name" value="Tetracycline Repressor, domain 2"/>
    <property type="match status" value="1"/>
</dbReference>
<accession>A0A1G7PCF2</accession>
<dbReference type="SUPFAM" id="SSF46689">
    <property type="entry name" value="Homeodomain-like"/>
    <property type="match status" value="1"/>
</dbReference>
<dbReference type="PANTHER" id="PTHR43479:SF11">
    <property type="entry name" value="ACREF_ENVCD OPERON REPRESSOR-RELATED"/>
    <property type="match status" value="1"/>
</dbReference>
<dbReference type="AlphaFoldDB" id="A0A1G7PCF2"/>
<evidence type="ECO:0000256" key="1">
    <source>
        <dbReference type="ARBA" id="ARBA00023125"/>
    </source>
</evidence>
<dbReference type="PROSITE" id="PS50977">
    <property type="entry name" value="HTH_TETR_2"/>
    <property type="match status" value="1"/>
</dbReference>
<dbReference type="GO" id="GO:0003677">
    <property type="term" value="F:DNA binding"/>
    <property type="evidence" value="ECO:0007669"/>
    <property type="project" value="UniProtKB-UniRule"/>
</dbReference>
<dbReference type="PRINTS" id="PR00455">
    <property type="entry name" value="HTHTETR"/>
</dbReference>
<evidence type="ECO:0000313" key="5">
    <source>
        <dbReference type="Proteomes" id="UP000199705"/>
    </source>
</evidence>
<keyword evidence="5" id="KW-1185">Reference proteome</keyword>
<dbReference type="Pfam" id="PF00440">
    <property type="entry name" value="TetR_N"/>
    <property type="match status" value="1"/>
</dbReference>